<accession>T1EGH4</accession>
<keyword evidence="12 14" id="KW-0472">Membrane</keyword>
<dbReference type="EMBL" id="AMQM01008563">
    <property type="status" value="NOT_ANNOTATED_CDS"/>
    <property type="molecule type" value="Genomic_DNA"/>
</dbReference>
<feature type="transmembrane region" description="Helical" evidence="14">
    <location>
        <begin position="293"/>
        <end position="316"/>
    </location>
</feature>
<dbReference type="GO" id="GO:0035269">
    <property type="term" value="P:protein O-linked glycosylation via mannose"/>
    <property type="evidence" value="ECO:0000318"/>
    <property type="project" value="GO_Central"/>
</dbReference>
<evidence type="ECO:0000259" key="16">
    <source>
        <dbReference type="Pfam" id="PF08409"/>
    </source>
</evidence>
<dbReference type="Proteomes" id="UP000015101">
    <property type="component" value="Unassembled WGS sequence"/>
</dbReference>
<dbReference type="InterPro" id="IPR013618">
    <property type="entry name" value="TMTC_DUF1736"/>
</dbReference>
<evidence type="ECO:0000256" key="6">
    <source>
        <dbReference type="ARBA" id="ARBA00022679"/>
    </source>
</evidence>
<evidence type="ECO:0000256" key="8">
    <source>
        <dbReference type="ARBA" id="ARBA00022737"/>
    </source>
</evidence>
<evidence type="ECO:0000313" key="17">
    <source>
        <dbReference type="EMBL" id="ESN89866.1"/>
    </source>
</evidence>
<feature type="transmembrane region" description="Helical" evidence="14">
    <location>
        <begin position="379"/>
        <end position="399"/>
    </location>
</feature>
<keyword evidence="10" id="KW-0256">Endoplasmic reticulum</keyword>
<dbReference type="PROSITE" id="PS50005">
    <property type="entry name" value="TPR"/>
    <property type="match status" value="5"/>
</dbReference>
<dbReference type="FunCoup" id="T1EGH4">
    <property type="interactions" value="831"/>
</dbReference>
<evidence type="ECO:0000256" key="2">
    <source>
        <dbReference type="ARBA" id="ARBA00004240"/>
    </source>
</evidence>
<dbReference type="STRING" id="6412.T1EGH4"/>
<feature type="repeat" description="TPR" evidence="13">
    <location>
        <begin position="487"/>
        <end position="520"/>
    </location>
</feature>
<feature type="chain" id="PRO_5010979853" description="dolichyl-phosphate-mannose--protein mannosyltransferase" evidence="15">
    <location>
        <begin position="24"/>
        <end position="843"/>
    </location>
</feature>
<keyword evidence="8" id="KW-0677">Repeat</keyword>
<dbReference type="SMART" id="SM00028">
    <property type="entry name" value="TPR"/>
    <property type="match status" value="8"/>
</dbReference>
<feature type="transmembrane region" description="Helical" evidence="14">
    <location>
        <begin position="139"/>
        <end position="158"/>
    </location>
</feature>
<evidence type="ECO:0000256" key="3">
    <source>
        <dbReference type="ARBA" id="ARBA00004922"/>
    </source>
</evidence>
<dbReference type="InterPro" id="IPR019734">
    <property type="entry name" value="TPR_rpt"/>
</dbReference>
<dbReference type="EMBL" id="KB097795">
    <property type="protein sequence ID" value="ESN89866.1"/>
    <property type="molecule type" value="Genomic_DNA"/>
</dbReference>
<dbReference type="RefSeq" id="XP_009032031.1">
    <property type="nucleotide sequence ID" value="XM_009033783.1"/>
</dbReference>
<keyword evidence="6" id="KW-0808">Transferase</keyword>
<dbReference type="PROSITE" id="PS50293">
    <property type="entry name" value="TPR_REGION"/>
    <property type="match status" value="3"/>
</dbReference>
<feature type="transmembrane region" description="Helical" evidence="14">
    <location>
        <begin position="411"/>
        <end position="430"/>
    </location>
</feature>
<feature type="transmembrane region" description="Helical" evidence="14">
    <location>
        <begin position="349"/>
        <end position="373"/>
    </location>
</feature>
<dbReference type="FunFam" id="1.25.40.10:FF:000239">
    <property type="entry name" value="Transmembrane and TPR repeat-containing protein 3"/>
    <property type="match status" value="1"/>
</dbReference>
<feature type="domain" description="DUF1736" evidence="16">
    <location>
        <begin position="263"/>
        <end position="334"/>
    </location>
</feature>
<evidence type="ECO:0000256" key="10">
    <source>
        <dbReference type="ARBA" id="ARBA00022824"/>
    </source>
</evidence>
<comment type="similarity">
    <text evidence="4">Belongs to the TMTC family.</text>
</comment>
<feature type="repeat" description="TPR" evidence="13">
    <location>
        <begin position="453"/>
        <end position="486"/>
    </location>
</feature>
<evidence type="ECO:0000256" key="5">
    <source>
        <dbReference type="ARBA" id="ARBA00012839"/>
    </source>
</evidence>
<dbReference type="GO" id="GO:0004169">
    <property type="term" value="F:dolichyl-phosphate-mannose-protein mannosyltransferase activity"/>
    <property type="evidence" value="ECO:0007669"/>
    <property type="project" value="UniProtKB-EC"/>
</dbReference>
<feature type="transmembrane region" description="Helical" evidence="14">
    <location>
        <begin position="322"/>
        <end position="342"/>
    </location>
</feature>
<evidence type="ECO:0000256" key="13">
    <source>
        <dbReference type="PROSITE-ProRule" id="PRU00339"/>
    </source>
</evidence>
<dbReference type="AlphaFoldDB" id="T1EGH4"/>
<dbReference type="OMA" id="AKACFTR"/>
<comment type="pathway">
    <text evidence="3">Protein modification; protein glycosylation.</text>
</comment>
<reference evidence="18" key="3">
    <citation type="submission" date="2015-06" db="UniProtKB">
        <authorList>
            <consortium name="EnsemblMetazoa"/>
        </authorList>
    </citation>
    <scope>IDENTIFICATION</scope>
</reference>
<evidence type="ECO:0000256" key="7">
    <source>
        <dbReference type="ARBA" id="ARBA00022692"/>
    </source>
</evidence>
<dbReference type="eggNOG" id="KOG1124">
    <property type="taxonomic scope" value="Eukaryota"/>
</dbReference>
<evidence type="ECO:0000256" key="1">
    <source>
        <dbReference type="ARBA" id="ARBA00004141"/>
    </source>
</evidence>
<proteinExistence type="inferred from homology"/>
<dbReference type="HOGENOM" id="CLU_011615_1_0_1"/>
<dbReference type="OrthoDB" id="66906at2759"/>
<keyword evidence="11 14" id="KW-1133">Transmembrane helix</keyword>
<sequence length="843" mass="96146">MQRYHYALIIICVLAACYHNSLKCGFVFDDVSAVRDNKDLRPSTPLINLLQNDFWGTPMDKDRSHKSYRPLCVFTFRLNYLFGGLEPFGYHLVNVVLHAVVSLQMFYFGLSLNMEVVSSFMASILFAVHPVHVEAVTGVVGRAELLSSIFFFLVLKLFHSSAESNRRNELVQSYVKLLCSIILVAMATLSKEQGITVVAVCCVHELVIIRKLNLKEIVTVINNVLTFNFKKLPPWFLNTLCRCGFLVGATCLLLYARIKVMGAQLPVFTKFDNPGAAADQPQRFLTHNYMLPINMWLLIYPSWLCCDWTMGTIPIIESFSDLRNLATLAFYCGFAILIWCFYRTDETSYNVLFLSLLVFPFIPASNLFFPVGFVVAERILYMPSIGFCYLAVSGFDTLSKHFKNKIPHTSAILKIIFTCIVILFSVRTYVRNEDWKDEYSLFMSGVRINQANAKLFNNVGHALENEKKFEEALKFFLKAAEIQPDDIGAHINVGRTYTTLKKDDEAEISYRKALALLPPVKPGQSYMTRLAPSHLNVFINLGNLLIKNVSRLNEVDVLLKTAISMRNDFVQAYINRGDVLMRLGRVDEARSQYVEALKHEPNNPDLYYNLGVVSIEMNQTDEAYSYFDRALLYDPDHKQSLLNSAIMLQGINDPTLRSKAEERLLRLKEIDPSDEKVHFNLGMLYTDALRYNDARSSFKRAIQLMPSFRSALFNLALLLANDMKMHLEAVPVLEQLLQHYPSHTNGLILLGDISITHLKDLNRAQTCFEKILQQDPNNIQALHNLCVVHSERGDLLKAEKCLVKVLSLAPSEDYIKRHLVIIRQKIQSLMKKGKNEKVNEGKR</sequence>
<evidence type="ECO:0000256" key="11">
    <source>
        <dbReference type="ARBA" id="ARBA00022989"/>
    </source>
</evidence>
<keyword evidence="7 14" id="KW-0812">Transmembrane</keyword>
<reference evidence="17 19" key="2">
    <citation type="journal article" date="2013" name="Nature">
        <title>Insights into bilaterian evolution from three spiralian genomes.</title>
        <authorList>
            <person name="Simakov O."/>
            <person name="Marletaz F."/>
            <person name="Cho S.J."/>
            <person name="Edsinger-Gonzales E."/>
            <person name="Havlak P."/>
            <person name="Hellsten U."/>
            <person name="Kuo D.H."/>
            <person name="Larsson T."/>
            <person name="Lv J."/>
            <person name="Arendt D."/>
            <person name="Savage R."/>
            <person name="Osoegawa K."/>
            <person name="de Jong P."/>
            <person name="Grimwood J."/>
            <person name="Chapman J.A."/>
            <person name="Shapiro H."/>
            <person name="Aerts A."/>
            <person name="Otillar R.P."/>
            <person name="Terry A.Y."/>
            <person name="Boore J.L."/>
            <person name="Grigoriev I.V."/>
            <person name="Lindberg D.R."/>
            <person name="Seaver E.C."/>
            <person name="Weisblat D.A."/>
            <person name="Putnam N.H."/>
            <person name="Rokhsar D.S."/>
        </authorList>
    </citation>
    <scope>NUCLEOTIDE SEQUENCE</scope>
</reference>
<dbReference type="InParanoid" id="T1EGH4"/>
<dbReference type="GO" id="GO:0000030">
    <property type="term" value="F:mannosyltransferase activity"/>
    <property type="evidence" value="ECO:0000318"/>
    <property type="project" value="GO_Central"/>
</dbReference>
<dbReference type="GO" id="GO:0005783">
    <property type="term" value="C:endoplasmic reticulum"/>
    <property type="evidence" value="ECO:0000318"/>
    <property type="project" value="GO_Central"/>
</dbReference>
<feature type="transmembrane region" description="Helical" evidence="14">
    <location>
        <begin position="116"/>
        <end position="133"/>
    </location>
</feature>
<keyword evidence="9 13" id="KW-0802">TPR repeat</keyword>
<dbReference type="Pfam" id="PF14559">
    <property type="entry name" value="TPR_19"/>
    <property type="match status" value="1"/>
</dbReference>
<dbReference type="KEGG" id="hro:HELRODRAFT_116733"/>
<reference evidence="19" key="1">
    <citation type="submission" date="2012-12" db="EMBL/GenBank/DDBJ databases">
        <authorList>
            <person name="Hellsten U."/>
            <person name="Grimwood J."/>
            <person name="Chapman J.A."/>
            <person name="Shapiro H."/>
            <person name="Aerts A."/>
            <person name="Otillar R.P."/>
            <person name="Terry A.Y."/>
            <person name="Boore J.L."/>
            <person name="Simakov O."/>
            <person name="Marletaz F."/>
            <person name="Cho S.-J."/>
            <person name="Edsinger-Gonzales E."/>
            <person name="Havlak P."/>
            <person name="Kuo D.-H."/>
            <person name="Larsson T."/>
            <person name="Lv J."/>
            <person name="Arendt D."/>
            <person name="Savage R."/>
            <person name="Osoegawa K."/>
            <person name="de Jong P."/>
            <person name="Lindberg D.R."/>
            <person name="Seaver E.C."/>
            <person name="Weisblat D.A."/>
            <person name="Putnam N.H."/>
            <person name="Grigoriev I.V."/>
            <person name="Rokhsar D.S."/>
        </authorList>
    </citation>
    <scope>NUCLEOTIDE SEQUENCE</scope>
</reference>
<dbReference type="Pfam" id="PF08409">
    <property type="entry name" value="TMTC_DUF1736"/>
    <property type="match status" value="1"/>
</dbReference>
<dbReference type="PANTHER" id="PTHR44395:SF1">
    <property type="entry name" value="PROTEIN O-MANNOSYL-TRANSFERASE TMTC3"/>
    <property type="match status" value="1"/>
</dbReference>
<evidence type="ECO:0000313" key="19">
    <source>
        <dbReference type="Proteomes" id="UP000015101"/>
    </source>
</evidence>
<keyword evidence="19" id="KW-1185">Reference proteome</keyword>
<evidence type="ECO:0000256" key="14">
    <source>
        <dbReference type="SAM" id="Phobius"/>
    </source>
</evidence>
<feature type="repeat" description="TPR" evidence="13">
    <location>
        <begin position="570"/>
        <end position="603"/>
    </location>
</feature>
<dbReference type="Pfam" id="PF13181">
    <property type="entry name" value="TPR_8"/>
    <property type="match status" value="2"/>
</dbReference>
<feature type="transmembrane region" description="Helical" evidence="14">
    <location>
        <begin position="235"/>
        <end position="256"/>
    </location>
</feature>
<comment type="subcellular location">
    <subcellularLocation>
        <location evidence="2">Endoplasmic reticulum</location>
    </subcellularLocation>
    <subcellularLocation>
        <location evidence="1">Membrane</location>
        <topology evidence="1">Multi-pass membrane protein</topology>
    </subcellularLocation>
</comment>
<organism evidence="18 19">
    <name type="scientific">Helobdella robusta</name>
    <name type="common">Californian leech</name>
    <dbReference type="NCBI Taxonomy" id="6412"/>
    <lineage>
        <taxon>Eukaryota</taxon>
        <taxon>Metazoa</taxon>
        <taxon>Spiralia</taxon>
        <taxon>Lophotrochozoa</taxon>
        <taxon>Annelida</taxon>
        <taxon>Clitellata</taxon>
        <taxon>Hirudinea</taxon>
        <taxon>Rhynchobdellida</taxon>
        <taxon>Glossiphoniidae</taxon>
        <taxon>Helobdella</taxon>
    </lineage>
</organism>
<dbReference type="CTD" id="20195676"/>
<evidence type="ECO:0000313" key="18">
    <source>
        <dbReference type="EnsemblMetazoa" id="HelroP116733"/>
    </source>
</evidence>
<evidence type="ECO:0000256" key="15">
    <source>
        <dbReference type="SAM" id="SignalP"/>
    </source>
</evidence>
<dbReference type="InterPro" id="IPR011990">
    <property type="entry name" value="TPR-like_helical_dom_sf"/>
</dbReference>
<dbReference type="Pfam" id="PF13174">
    <property type="entry name" value="TPR_6"/>
    <property type="match status" value="1"/>
</dbReference>
<dbReference type="Gene3D" id="1.25.40.10">
    <property type="entry name" value="Tetratricopeptide repeat domain"/>
    <property type="match status" value="2"/>
</dbReference>
<dbReference type="PROSITE" id="PS51257">
    <property type="entry name" value="PROKAR_LIPOPROTEIN"/>
    <property type="match status" value="1"/>
</dbReference>
<evidence type="ECO:0000256" key="4">
    <source>
        <dbReference type="ARBA" id="ARBA00007882"/>
    </source>
</evidence>
<feature type="repeat" description="TPR" evidence="13">
    <location>
        <begin position="675"/>
        <end position="708"/>
    </location>
</feature>
<dbReference type="GO" id="GO:0016020">
    <property type="term" value="C:membrane"/>
    <property type="evidence" value="ECO:0007669"/>
    <property type="project" value="UniProtKB-SubCell"/>
</dbReference>
<dbReference type="EC" id="2.4.1.109" evidence="5"/>
<gene>
    <name evidence="18" type="primary">20195676</name>
    <name evidence="17" type="ORF">HELRODRAFT_116733</name>
</gene>
<feature type="signal peptide" evidence="15">
    <location>
        <begin position="1"/>
        <end position="23"/>
    </location>
</feature>
<dbReference type="UniPathway" id="UPA00378"/>
<dbReference type="PANTHER" id="PTHR44395">
    <property type="match status" value="1"/>
</dbReference>
<dbReference type="SUPFAM" id="SSF48452">
    <property type="entry name" value="TPR-like"/>
    <property type="match status" value="3"/>
</dbReference>
<dbReference type="GeneID" id="20195676"/>
<name>T1EGH4_HELRO</name>
<keyword evidence="15" id="KW-0732">Signal</keyword>
<dbReference type="EnsemblMetazoa" id="HelroT116733">
    <property type="protein sequence ID" value="HelroP116733"/>
    <property type="gene ID" value="HelroG116733"/>
</dbReference>
<feature type="transmembrane region" description="Helical" evidence="14">
    <location>
        <begin position="170"/>
        <end position="189"/>
    </location>
</feature>
<evidence type="ECO:0000256" key="9">
    <source>
        <dbReference type="ARBA" id="ARBA00022803"/>
    </source>
</evidence>
<evidence type="ECO:0000256" key="12">
    <source>
        <dbReference type="ARBA" id="ARBA00023136"/>
    </source>
</evidence>
<protein>
    <recommendedName>
        <fullName evidence="5">dolichyl-phosphate-mannose--protein mannosyltransferase</fullName>
        <ecNumber evidence="5">2.4.1.109</ecNumber>
    </recommendedName>
</protein>
<feature type="repeat" description="TPR" evidence="13">
    <location>
        <begin position="604"/>
        <end position="637"/>
    </location>
</feature>